<dbReference type="InterPro" id="IPR002181">
    <property type="entry name" value="Fibrinogen_a/b/g_C_dom"/>
</dbReference>
<evidence type="ECO:0000313" key="4">
    <source>
        <dbReference type="Proteomes" id="UP000015101"/>
    </source>
</evidence>
<dbReference type="SUPFAM" id="SSF56496">
    <property type="entry name" value="Fibrinogen C-terminal domain-like"/>
    <property type="match status" value="1"/>
</dbReference>
<dbReference type="EMBL" id="AMQM01008434">
    <property type="status" value="NOT_ANNOTATED_CDS"/>
    <property type="molecule type" value="Genomic_DNA"/>
</dbReference>
<dbReference type="AlphaFoldDB" id="T1FIV5"/>
<dbReference type="Proteomes" id="UP000015101">
    <property type="component" value="Unassembled WGS sequence"/>
</dbReference>
<dbReference type="EnsemblMetazoa" id="HelroT182856">
    <property type="protein sequence ID" value="HelroP182856"/>
    <property type="gene ID" value="HelroG182856"/>
</dbReference>
<name>T1FIV5_HELRO</name>
<evidence type="ECO:0000313" key="2">
    <source>
        <dbReference type="EMBL" id="ESN90064.1"/>
    </source>
</evidence>
<evidence type="ECO:0000313" key="3">
    <source>
        <dbReference type="EnsemblMetazoa" id="HelroP182856"/>
    </source>
</evidence>
<dbReference type="RefSeq" id="XP_009031829.1">
    <property type="nucleotide sequence ID" value="XM_009033581.1"/>
</dbReference>
<evidence type="ECO:0000259" key="1">
    <source>
        <dbReference type="Pfam" id="PF00147"/>
    </source>
</evidence>
<dbReference type="Pfam" id="PF00147">
    <property type="entry name" value="Fibrinogen_C"/>
    <property type="match status" value="1"/>
</dbReference>
<dbReference type="HOGENOM" id="CLU_1715264_0_0_1"/>
<dbReference type="InterPro" id="IPR014716">
    <property type="entry name" value="Fibrinogen_a/b/g_C_1"/>
</dbReference>
<dbReference type="InterPro" id="IPR036056">
    <property type="entry name" value="Fibrinogen-like_C"/>
</dbReference>
<sequence length="153" mass="17865">MRIEYFVADNWLTDEWRTFYLESELKKYENYGVMAFASTQIRNYTTNTNFDYSTPPSPLSRYTLRLSGYFGDSGYDIMSRTDFGGVFMQNNMPFSTIDKDSTGLIKCCSVFQTAGWFSSCCHIDFFGSPIGFDTFAFNDWFQIQALRMSIRQY</sequence>
<proteinExistence type="predicted"/>
<keyword evidence="4" id="KW-1185">Reference proteome</keyword>
<dbReference type="InParanoid" id="T1FIV5"/>
<reference evidence="2 4" key="2">
    <citation type="journal article" date="2013" name="Nature">
        <title>Insights into bilaterian evolution from three spiralian genomes.</title>
        <authorList>
            <person name="Simakov O."/>
            <person name="Marletaz F."/>
            <person name="Cho S.J."/>
            <person name="Edsinger-Gonzales E."/>
            <person name="Havlak P."/>
            <person name="Hellsten U."/>
            <person name="Kuo D.H."/>
            <person name="Larsson T."/>
            <person name="Lv J."/>
            <person name="Arendt D."/>
            <person name="Savage R."/>
            <person name="Osoegawa K."/>
            <person name="de Jong P."/>
            <person name="Grimwood J."/>
            <person name="Chapman J.A."/>
            <person name="Shapiro H."/>
            <person name="Aerts A."/>
            <person name="Otillar R.P."/>
            <person name="Terry A.Y."/>
            <person name="Boore J.L."/>
            <person name="Grigoriev I.V."/>
            <person name="Lindberg D.R."/>
            <person name="Seaver E.C."/>
            <person name="Weisblat D.A."/>
            <person name="Putnam N.H."/>
            <person name="Rokhsar D.S."/>
        </authorList>
    </citation>
    <scope>NUCLEOTIDE SEQUENCE</scope>
</reference>
<feature type="domain" description="Fibrinogen C-terminal" evidence="1">
    <location>
        <begin position="58"/>
        <end position="123"/>
    </location>
</feature>
<reference evidence="3" key="3">
    <citation type="submission" date="2015-06" db="UniProtKB">
        <authorList>
            <consortium name="EnsemblMetazoa"/>
        </authorList>
    </citation>
    <scope>IDENTIFICATION</scope>
</reference>
<gene>
    <name evidence="3" type="primary">20208754</name>
    <name evidence="2" type="ORF">HELRODRAFT_182856</name>
</gene>
<reference evidence="4" key="1">
    <citation type="submission" date="2012-12" db="EMBL/GenBank/DDBJ databases">
        <authorList>
            <person name="Hellsten U."/>
            <person name="Grimwood J."/>
            <person name="Chapman J.A."/>
            <person name="Shapiro H."/>
            <person name="Aerts A."/>
            <person name="Otillar R.P."/>
            <person name="Terry A.Y."/>
            <person name="Boore J.L."/>
            <person name="Simakov O."/>
            <person name="Marletaz F."/>
            <person name="Cho S.-J."/>
            <person name="Edsinger-Gonzales E."/>
            <person name="Havlak P."/>
            <person name="Kuo D.-H."/>
            <person name="Larsson T."/>
            <person name="Lv J."/>
            <person name="Arendt D."/>
            <person name="Savage R."/>
            <person name="Osoegawa K."/>
            <person name="de Jong P."/>
            <person name="Lindberg D.R."/>
            <person name="Seaver E.C."/>
            <person name="Weisblat D.A."/>
            <person name="Putnam N.H."/>
            <person name="Grigoriev I.V."/>
            <person name="Rokhsar D.S."/>
        </authorList>
    </citation>
    <scope>NUCLEOTIDE SEQUENCE</scope>
</reference>
<organism evidence="3 4">
    <name type="scientific">Helobdella robusta</name>
    <name type="common">Californian leech</name>
    <dbReference type="NCBI Taxonomy" id="6412"/>
    <lineage>
        <taxon>Eukaryota</taxon>
        <taxon>Metazoa</taxon>
        <taxon>Spiralia</taxon>
        <taxon>Lophotrochozoa</taxon>
        <taxon>Annelida</taxon>
        <taxon>Clitellata</taxon>
        <taxon>Hirudinea</taxon>
        <taxon>Rhynchobdellida</taxon>
        <taxon>Glossiphoniidae</taxon>
        <taxon>Helobdella</taxon>
    </lineage>
</organism>
<protein>
    <recommendedName>
        <fullName evidence="1">Fibrinogen C-terminal domain-containing protein</fullName>
    </recommendedName>
</protein>
<dbReference type="GeneID" id="20208754"/>
<dbReference type="KEGG" id="hro:HELRODRAFT_182856"/>
<dbReference type="EMBL" id="KB097778">
    <property type="protein sequence ID" value="ESN90064.1"/>
    <property type="molecule type" value="Genomic_DNA"/>
</dbReference>
<dbReference type="Gene3D" id="3.90.215.10">
    <property type="entry name" value="Gamma Fibrinogen, chain A, domain 1"/>
    <property type="match status" value="1"/>
</dbReference>
<dbReference type="CTD" id="20208754"/>
<accession>T1FIV5</accession>